<accession>A0A6I4W6V9</accession>
<gene>
    <name evidence="1" type="ORF">GQ466_10405</name>
</gene>
<dbReference type="OrthoDB" id="5419426at2"/>
<dbReference type="EMBL" id="WUTW01000002">
    <property type="protein sequence ID" value="MXQ64450.1"/>
    <property type="molecule type" value="Genomic_DNA"/>
</dbReference>
<dbReference type="RefSeq" id="WP_161102679.1">
    <property type="nucleotide sequence ID" value="NZ_JBHLYI010000013.1"/>
</dbReference>
<keyword evidence="2" id="KW-1185">Reference proteome</keyword>
<dbReference type="Proteomes" id="UP000431901">
    <property type="component" value="Unassembled WGS sequence"/>
</dbReference>
<name>A0A6I4W6V9_9ACTN</name>
<sequence>MTVADGRIVGAVGPLSTVAGPDGRTIQQPAYFAVHPDYRGRWASPRS</sequence>
<evidence type="ECO:0000313" key="1">
    <source>
        <dbReference type="EMBL" id="MXQ64450.1"/>
    </source>
</evidence>
<reference evidence="1 2" key="1">
    <citation type="submission" date="2019-12" db="EMBL/GenBank/DDBJ databases">
        <title>Nocardia macrotermitis sp. nov. and Nocardia aurantia sp. nov., isolated from the gut of the fungus growing-termite Macrotermes natalensis.</title>
        <authorList>
            <person name="Christine B."/>
            <person name="Rene B."/>
        </authorList>
    </citation>
    <scope>NUCLEOTIDE SEQUENCE [LARGE SCALE GENOMIC DNA]</scope>
    <source>
        <strain evidence="1 2">DSM 102126</strain>
    </source>
</reference>
<dbReference type="AlphaFoldDB" id="A0A6I4W6V9"/>
<comment type="caution">
    <text evidence="1">The sequence shown here is derived from an EMBL/GenBank/DDBJ whole genome shotgun (WGS) entry which is preliminary data.</text>
</comment>
<protein>
    <submittedName>
        <fullName evidence="1">Uncharacterized protein</fullName>
    </submittedName>
</protein>
<organism evidence="1 2">
    <name type="scientific">Actinomadura rayongensis</name>
    <dbReference type="NCBI Taxonomy" id="1429076"/>
    <lineage>
        <taxon>Bacteria</taxon>
        <taxon>Bacillati</taxon>
        <taxon>Actinomycetota</taxon>
        <taxon>Actinomycetes</taxon>
        <taxon>Streptosporangiales</taxon>
        <taxon>Thermomonosporaceae</taxon>
        <taxon>Actinomadura</taxon>
    </lineage>
</organism>
<evidence type="ECO:0000313" key="2">
    <source>
        <dbReference type="Proteomes" id="UP000431901"/>
    </source>
</evidence>
<proteinExistence type="predicted"/>